<protein>
    <submittedName>
        <fullName evidence="2">Acriflavin resistance protein</fullName>
    </submittedName>
</protein>
<dbReference type="Gene3D" id="3.30.70.1430">
    <property type="entry name" value="Multidrug efflux transporter AcrB pore domain"/>
    <property type="match status" value="2"/>
</dbReference>
<feature type="transmembrane region" description="Helical" evidence="1">
    <location>
        <begin position="446"/>
        <end position="470"/>
    </location>
</feature>
<dbReference type="KEGG" id="abas:ACPOL_4856"/>
<dbReference type="SUPFAM" id="SSF82866">
    <property type="entry name" value="Multidrug efflux transporter AcrB transmembrane domain"/>
    <property type="match status" value="2"/>
</dbReference>
<feature type="transmembrane region" description="Helical" evidence="1">
    <location>
        <begin position="927"/>
        <end position="947"/>
    </location>
</feature>
<feature type="transmembrane region" description="Helical" evidence="1">
    <location>
        <begin position="482"/>
        <end position="505"/>
    </location>
</feature>
<evidence type="ECO:0000313" key="2">
    <source>
        <dbReference type="EMBL" id="AXC14118.1"/>
    </source>
</evidence>
<dbReference type="PANTHER" id="PTHR32063">
    <property type="match status" value="1"/>
</dbReference>
<keyword evidence="3" id="KW-1185">Reference proteome</keyword>
<sequence>MSNFEIQEPHFEKERKRESGINLSALAVRERSVTLFFLLAVILAGALAYFKLGRAEDPSFTIKVFTVTAAWPGATAQEMQDLVAEPLEKRMQELTYYDHVDTFTRPGLAFLTITLKDYTPPAAVPDEFYQGRKKVQDEASRLPQGVLPPVLNDEYTDVIFAVYSLEAPGLPPRLLTREAEALRQDLLHVDGVKKVNLFGERPERIFVQFSYDRIATLGVSARDIFDALVKQNVVTPSGSIDTQNQQVYIRLDGALNDLDKIRDTPITAGGRTLKLADVADVERGYEDPATFLVRHNGQPAMMLNVVMRDRYNGLELGKALEQEQKKIQAALPTGMTLAKVTDQSTIIHEAVGEFQLKFFVALLVVMIVSLLSLGWRVGIVVAAAVPITLSATLVIMLATGKDLDRITLGALILSLGLLVDDAIISIETMVVKMEEGWDRIRAASYAWSHTAAPMLAGTLVTIIGLTPVGFAASSAGEYCRNLFWVVCIALLTSWVVAVTFTPYLGVKLLPNIPAMEGGYAAIYETPNYQRLRKLIVWSVEHKFPVAGAVVLVFFVSLFGMGMVKQQFFPSSDRPEVLVDITMPQGSTIEATQATVIRVEHWLRAQPEANVVSSYIGGGAPRFWLSYNPELPDPNFAKMIILTPDAKDRDRLMFHLRQEVAKGLAPEARIRAVRFVFGPYSPWPVAFRVMGPDPNVVRAIADQVLAKMRANPNVRQANEDWNERAPVVRFVLDQDRLRLIGLSSNDAGQQIQFLTTGVTVTQVRENIRTVDVVARTLGPNRLDPTKLLNMTLTSSNGKLVPLSQVGKVEIAEEDPILKRRDRTPTITVQSDHDDAVQPPQVTAEVLKSIQPIIDKLPAGYRIEVGANAEESLKANTALAKVFPIMFVCMLVVIIFQVRSLSALTMTILTAPLGLAGVVPTLLSFHVPFGFNPILGLIALAGILMRNTLILIGQIKTNKEEGLDDFHAVVEATVQRSRPVVLTALAAVLAFIPLTFSVFWGSLAYTLIGGTAVGTVLTLVFLPALYTIWFRVTPTVREAAREMQSVS</sequence>
<evidence type="ECO:0000256" key="1">
    <source>
        <dbReference type="SAM" id="Phobius"/>
    </source>
</evidence>
<dbReference type="GO" id="GO:0042910">
    <property type="term" value="F:xenobiotic transmembrane transporter activity"/>
    <property type="evidence" value="ECO:0007669"/>
    <property type="project" value="TreeGrafter"/>
</dbReference>
<evidence type="ECO:0000313" key="3">
    <source>
        <dbReference type="Proteomes" id="UP000253606"/>
    </source>
</evidence>
<accession>A0A2Z5G4U7</accession>
<dbReference type="PANTHER" id="PTHR32063:SF18">
    <property type="entry name" value="CATION EFFLUX SYSTEM PROTEIN"/>
    <property type="match status" value="1"/>
</dbReference>
<dbReference type="PRINTS" id="PR00702">
    <property type="entry name" value="ACRIFLAVINRP"/>
</dbReference>
<dbReference type="InterPro" id="IPR027463">
    <property type="entry name" value="AcrB_DN_DC_subdom"/>
</dbReference>
<dbReference type="Gene3D" id="3.30.70.1320">
    <property type="entry name" value="Multidrug efflux transporter AcrB pore domain like"/>
    <property type="match status" value="1"/>
</dbReference>
<dbReference type="SUPFAM" id="SSF82714">
    <property type="entry name" value="Multidrug efflux transporter AcrB TolC docking domain, DN and DC subdomains"/>
    <property type="match status" value="2"/>
</dbReference>
<dbReference type="OrthoDB" id="9757876at2"/>
<dbReference type="Gene3D" id="1.20.1640.10">
    <property type="entry name" value="Multidrug efflux transporter AcrB transmembrane domain"/>
    <property type="match status" value="2"/>
</dbReference>
<name>A0A2Z5G4U7_9BACT</name>
<dbReference type="Proteomes" id="UP000253606">
    <property type="component" value="Chromosome"/>
</dbReference>
<proteinExistence type="predicted"/>
<keyword evidence="1" id="KW-0812">Transmembrane</keyword>
<feature type="transmembrane region" description="Helical" evidence="1">
    <location>
        <begin position="379"/>
        <end position="399"/>
    </location>
</feature>
<feature type="transmembrane region" description="Helical" evidence="1">
    <location>
        <begin position="1005"/>
        <end position="1027"/>
    </location>
</feature>
<dbReference type="Pfam" id="PF00873">
    <property type="entry name" value="ACR_tran"/>
    <property type="match status" value="1"/>
</dbReference>
<dbReference type="Gene3D" id="3.30.70.1440">
    <property type="entry name" value="Multidrug efflux transporter AcrB pore domain"/>
    <property type="match status" value="1"/>
</dbReference>
<dbReference type="SUPFAM" id="SSF82693">
    <property type="entry name" value="Multidrug efflux transporter AcrB pore domain, PN1, PN2, PC1 and PC2 subdomains"/>
    <property type="match status" value="3"/>
</dbReference>
<feature type="transmembrane region" description="Helical" evidence="1">
    <location>
        <begin position="32"/>
        <end position="50"/>
    </location>
</feature>
<feature type="transmembrane region" description="Helical" evidence="1">
    <location>
        <begin position="543"/>
        <end position="563"/>
    </location>
</feature>
<feature type="transmembrane region" description="Helical" evidence="1">
    <location>
        <begin position="978"/>
        <end position="999"/>
    </location>
</feature>
<reference evidence="2 3" key="1">
    <citation type="journal article" date="2018" name="Front. Microbiol.">
        <title>Hydrolytic Capabilities as a Key to Environmental Success: Chitinolytic and Cellulolytic Acidobacteria From Acidic Sub-arctic Soils and Boreal Peatlands.</title>
        <authorList>
            <person name="Belova S.E."/>
            <person name="Ravin N.V."/>
            <person name="Pankratov T.A."/>
            <person name="Rakitin A.L."/>
            <person name="Ivanova A.A."/>
            <person name="Beletsky A.V."/>
            <person name="Mardanov A.V."/>
            <person name="Sinninghe Damste J.S."/>
            <person name="Dedysh S.N."/>
        </authorList>
    </citation>
    <scope>NUCLEOTIDE SEQUENCE [LARGE SCALE GENOMIC DNA]</scope>
    <source>
        <strain evidence="2 3">SBC82</strain>
    </source>
</reference>
<keyword evidence="1" id="KW-0472">Membrane</keyword>
<dbReference type="EMBL" id="CP030840">
    <property type="protein sequence ID" value="AXC14118.1"/>
    <property type="molecule type" value="Genomic_DNA"/>
</dbReference>
<keyword evidence="1" id="KW-1133">Transmembrane helix</keyword>
<dbReference type="AlphaFoldDB" id="A0A2Z5G4U7"/>
<dbReference type="RefSeq" id="WP_114208959.1">
    <property type="nucleotide sequence ID" value="NZ_CP030840.1"/>
</dbReference>
<organism evidence="2 3">
    <name type="scientific">Acidisarcina polymorpha</name>
    <dbReference type="NCBI Taxonomy" id="2211140"/>
    <lineage>
        <taxon>Bacteria</taxon>
        <taxon>Pseudomonadati</taxon>
        <taxon>Acidobacteriota</taxon>
        <taxon>Terriglobia</taxon>
        <taxon>Terriglobales</taxon>
        <taxon>Acidobacteriaceae</taxon>
        <taxon>Acidisarcina</taxon>
    </lineage>
</organism>
<feature type="transmembrane region" description="Helical" evidence="1">
    <location>
        <begin position="880"/>
        <end position="907"/>
    </location>
</feature>
<feature type="transmembrane region" description="Helical" evidence="1">
    <location>
        <begin position="354"/>
        <end position="373"/>
    </location>
</feature>
<dbReference type="GO" id="GO:0005886">
    <property type="term" value="C:plasma membrane"/>
    <property type="evidence" value="ECO:0007669"/>
    <property type="project" value="TreeGrafter"/>
</dbReference>
<dbReference type="InterPro" id="IPR001036">
    <property type="entry name" value="Acrflvin-R"/>
</dbReference>
<dbReference type="Gene3D" id="3.30.2090.10">
    <property type="entry name" value="Multidrug efflux transporter AcrB TolC docking domain, DN and DC subdomains"/>
    <property type="match status" value="2"/>
</dbReference>
<gene>
    <name evidence="2" type="ORF">ACPOL_4856</name>
</gene>